<gene>
    <name evidence="3" type="primary">nad6</name>
</gene>
<keyword evidence="2" id="KW-0830">Ubiquinone</keyword>
<dbReference type="PANTHER" id="PTHR33269:SF17">
    <property type="entry name" value="NADH-UBIQUINONE OXIDOREDUCTASE CHAIN 6"/>
    <property type="match status" value="1"/>
</dbReference>
<feature type="transmembrane region" description="Helical" evidence="2">
    <location>
        <begin position="54"/>
        <end position="74"/>
    </location>
</feature>
<dbReference type="AlphaFoldDB" id="A0A0S2IBB4"/>
<proteinExistence type="inferred from homology"/>
<keyword evidence="2" id="KW-0472">Membrane</keyword>
<keyword evidence="2" id="KW-1278">Translocase</keyword>
<dbReference type="GO" id="GO:0008137">
    <property type="term" value="F:NADH dehydrogenase (ubiquinone) activity"/>
    <property type="evidence" value="ECO:0007669"/>
    <property type="project" value="UniProtKB-UniRule"/>
</dbReference>
<dbReference type="EC" id="7.1.1.2" evidence="2"/>
<accession>A0A0S2IBB4</accession>
<organism evidence="3">
    <name type="scientific">Plotocnide borealis</name>
    <dbReference type="NCBI Taxonomy" id="1755686"/>
    <lineage>
        <taxon>Eukaryota</taxon>
        <taxon>Metazoa</taxon>
        <taxon>Cnidaria</taxon>
        <taxon>Hydrozoa</taxon>
        <taxon>Hydroidolina</taxon>
        <taxon>Anthoathecata</taxon>
        <taxon>Aplanulata</taxon>
        <taxon>Boreohydridae</taxon>
        <taxon>Plotocnide</taxon>
    </lineage>
</organism>
<comment type="catalytic activity">
    <reaction evidence="2">
        <text>a ubiquinone + NADH + 5 H(+)(in) = a ubiquinol + NAD(+) + 4 H(+)(out)</text>
        <dbReference type="Rhea" id="RHEA:29091"/>
        <dbReference type="Rhea" id="RHEA-COMP:9565"/>
        <dbReference type="Rhea" id="RHEA-COMP:9566"/>
        <dbReference type="ChEBI" id="CHEBI:15378"/>
        <dbReference type="ChEBI" id="CHEBI:16389"/>
        <dbReference type="ChEBI" id="CHEBI:17976"/>
        <dbReference type="ChEBI" id="CHEBI:57540"/>
        <dbReference type="ChEBI" id="CHEBI:57945"/>
        <dbReference type="EC" id="7.1.1.2"/>
    </reaction>
</comment>
<keyword evidence="2" id="KW-0813">Transport</keyword>
<sequence>MYNTIYIFSLFVIISCLMTIISMFEIYAVVWMAITFLNSAILLIILNFDFIPLILIVIEIGAIAIIFLFVIMMINIRNIKVDTSPFYILPIIILCIYNLIIQVWFKFPWNSKIELLNWDYNELVFIKSPSQLKILGEYIFTEFNLSFFIICFLLLIAMIGVIVLTHEIYINSKKQILIVQHQRKINDY</sequence>
<geneLocation type="mitochondrion" evidence="3"/>
<comment type="function">
    <text evidence="2">Core subunit of the mitochondrial membrane respiratory chain NADH dehydrogenase (Complex I) which catalyzes electron transfer from NADH through the respiratory chain, using ubiquinone as an electron acceptor. Essential for the catalytic activity and assembly of complex I.</text>
</comment>
<name>A0A0S2IBB4_9CNID</name>
<feature type="transmembrane region" description="Helical" evidence="2">
    <location>
        <begin position="145"/>
        <end position="165"/>
    </location>
</feature>
<comment type="subcellular location">
    <subcellularLocation>
        <location evidence="2">Mitochondrion membrane</location>
        <topology evidence="2">Multi-pass membrane protein</topology>
    </subcellularLocation>
</comment>
<feature type="transmembrane region" description="Helical" evidence="2">
    <location>
        <begin position="86"/>
        <end position="105"/>
    </location>
</feature>
<evidence type="ECO:0000256" key="2">
    <source>
        <dbReference type="RuleBase" id="RU004430"/>
    </source>
</evidence>
<evidence type="ECO:0000256" key="1">
    <source>
        <dbReference type="ARBA" id="ARBA00021095"/>
    </source>
</evidence>
<protein>
    <recommendedName>
        <fullName evidence="1 2">NADH-ubiquinone oxidoreductase chain 6</fullName>
        <ecNumber evidence="2">7.1.1.2</ecNumber>
    </recommendedName>
</protein>
<keyword evidence="2" id="KW-1133">Transmembrane helix</keyword>
<evidence type="ECO:0000313" key="3">
    <source>
        <dbReference type="EMBL" id="ALO20796.1"/>
    </source>
</evidence>
<dbReference type="Gene3D" id="1.20.120.1200">
    <property type="entry name" value="NADH-ubiquinone/plastoquinone oxidoreductase chain 6, subunit NuoJ"/>
    <property type="match status" value="1"/>
</dbReference>
<reference evidence="3" key="1">
    <citation type="journal article" date="2015" name="PeerJ">
        <title>Phylogenetic analysis of higher-level relationships within Hydroidolina (Cnidaria: Hydrozoa) using mitochondrial genome data and insight into their mitochondrial transcription.</title>
        <authorList>
            <person name="Kayal E."/>
            <person name="Bentlage B."/>
            <person name="Cartwright P."/>
            <person name="Yanagihara A.A."/>
            <person name="Lindsay D.J."/>
            <person name="Hopcroft R.R."/>
            <person name="Collins A.G."/>
        </authorList>
    </citation>
    <scope>NUCLEOTIDE SEQUENCE</scope>
</reference>
<keyword evidence="2" id="KW-0812">Transmembrane</keyword>
<dbReference type="GO" id="GO:0031966">
    <property type="term" value="C:mitochondrial membrane"/>
    <property type="evidence" value="ECO:0007669"/>
    <property type="project" value="UniProtKB-SubCell"/>
</dbReference>
<feature type="transmembrane region" description="Helical" evidence="2">
    <location>
        <begin position="6"/>
        <end position="24"/>
    </location>
</feature>
<keyword evidence="2" id="KW-0520">NAD</keyword>
<comment type="similarity">
    <text evidence="2">Belongs to the complex I subunit 6 family.</text>
</comment>
<dbReference type="EMBL" id="KT809334">
    <property type="protein sequence ID" value="ALO20796.1"/>
    <property type="molecule type" value="Genomic_DNA"/>
</dbReference>
<keyword evidence="2" id="KW-0249">Electron transport</keyword>
<keyword evidence="2 3" id="KW-0496">Mitochondrion</keyword>
<dbReference type="PANTHER" id="PTHR33269">
    <property type="entry name" value="NADH-UBIQUINONE OXIDOREDUCTASE CHAIN 6"/>
    <property type="match status" value="1"/>
</dbReference>
<dbReference type="Pfam" id="PF00499">
    <property type="entry name" value="Oxidored_q3"/>
    <property type="match status" value="1"/>
</dbReference>
<keyword evidence="2" id="KW-0679">Respiratory chain</keyword>
<dbReference type="InterPro" id="IPR042106">
    <property type="entry name" value="Nuo/plastoQ_OxRdtase_6_NuoJ"/>
</dbReference>
<dbReference type="InterPro" id="IPR001457">
    <property type="entry name" value="NADH_UbQ/plastoQ_OxRdtase_su6"/>
</dbReference>